<evidence type="ECO:0000313" key="3">
    <source>
        <dbReference type="Proteomes" id="UP000325577"/>
    </source>
</evidence>
<proteinExistence type="predicted"/>
<keyword evidence="1" id="KW-1133">Transmembrane helix</keyword>
<keyword evidence="1" id="KW-0472">Membrane</keyword>
<gene>
    <name evidence="2" type="ORF">F0562_018638</name>
</gene>
<feature type="transmembrane region" description="Helical" evidence="1">
    <location>
        <begin position="48"/>
        <end position="67"/>
    </location>
</feature>
<dbReference type="OrthoDB" id="1734573at2759"/>
<dbReference type="AlphaFoldDB" id="A0A5J4ZEK8"/>
<accession>A0A5J4ZEK8</accession>
<organism evidence="2 3">
    <name type="scientific">Nyssa sinensis</name>
    <dbReference type="NCBI Taxonomy" id="561372"/>
    <lineage>
        <taxon>Eukaryota</taxon>
        <taxon>Viridiplantae</taxon>
        <taxon>Streptophyta</taxon>
        <taxon>Embryophyta</taxon>
        <taxon>Tracheophyta</taxon>
        <taxon>Spermatophyta</taxon>
        <taxon>Magnoliopsida</taxon>
        <taxon>eudicotyledons</taxon>
        <taxon>Gunneridae</taxon>
        <taxon>Pentapetalae</taxon>
        <taxon>asterids</taxon>
        <taxon>Cornales</taxon>
        <taxon>Nyssaceae</taxon>
        <taxon>Nyssa</taxon>
    </lineage>
</organism>
<evidence type="ECO:0000313" key="2">
    <source>
        <dbReference type="EMBL" id="KAA8515751.1"/>
    </source>
</evidence>
<dbReference type="EMBL" id="CM018052">
    <property type="protein sequence ID" value="KAA8515751.1"/>
    <property type="molecule type" value="Genomic_DNA"/>
</dbReference>
<keyword evidence="3" id="KW-1185">Reference proteome</keyword>
<protein>
    <submittedName>
        <fullName evidence="2">Uncharacterized protein</fullName>
    </submittedName>
</protein>
<name>A0A5J4ZEK8_9ASTE</name>
<dbReference type="Proteomes" id="UP000325577">
    <property type="component" value="Linkage Group LG9"/>
</dbReference>
<evidence type="ECO:0000256" key="1">
    <source>
        <dbReference type="SAM" id="Phobius"/>
    </source>
</evidence>
<sequence>MRGGDREAEMVAMEERLGGFDAAHTAARWHGLLLRGELAVLELSGNGAGILAAANTVISTFLLVFVAEWGDKSFFSTIEPYGD</sequence>
<keyword evidence="1" id="KW-0812">Transmembrane</keyword>
<reference evidence="2 3" key="1">
    <citation type="submission" date="2019-09" db="EMBL/GenBank/DDBJ databases">
        <title>A chromosome-level genome assembly of the Chinese tupelo Nyssa sinensis.</title>
        <authorList>
            <person name="Yang X."/>
            <person name="Kang M."/>
            <person name="Yang Y."/>
            <person name="Xiong H."/>
            <person name="Wang M."/>
            <person name="Zhang Z."/>
            <person name="Wang Z."/>
            <person name="Wu H."/>
            <person name="Ma T."/>
            <person name="Liu J."/>
            <person name="Xi Z."/>
        </authorList>
    </citation>
    <scope>NUCLEOTIDE SEQUENCE [LARGE SCALE GENOMIC DNA]</scope>
    <source>
        <strain evidence="2">J267</strain>
        <tissue evidence="2">Leaf</tissue>
    </source>
</reference>